<dbReference type="InterPro" id="IPR036388">
    <property type="entry name" value="WH-like_DNA-bd_sf"/>
</dbReference>
<dbReference type="GO" id="GO:0006352">
    <property type="term" value="P:DNA-templated transcription initiation"/>
    <property type="evidence" value="ECO:0007669"/>
    <property type="project" value="InterPro"/>
</dbReference>
<accession>A0AAU2VEW6</accession>
<dbReference type="PANTHER" id="PTHR43133:SF52">
    <property type="entry name" value="ECF RNA POLYMERASE SIGMA FACTOR SIGL"/>
    <property type="match status" value="1"/>
</dbReference>
<protein>
    <submittedName>
        <fullName evidence="9">Sigma-70 family RNA polymerase sigma factor</fullName>
    </submittedName>
</protein>
<evidence type="ECO:0000256" key="4">
    <source>
        <dbReference type="ARBA" id="ARBA00023125"/>
    </source>
</evidence>
<keyword evidence="5" id="KW-0804">Transcription</keyword>
<feature type="domain" description="RNA polymerase sigma factor 70 region 4 type 2" evidence="8">
    <location>
        <begin position="148"/>
        <end position="196"/>
    </location>
</feature>
<dbReference type="Pfam" id="PF04542">
    <property type="entry name" value="Sigma70_r2"/>
    <property type="match status" value="1"/>
</dbReference>
<name>A0AAU2VEW6_9ACTN</name>
<dbReference type="CDD" id="cd06171">
    <property type="entry name" value="Sigma70_r4"/>
    <property type="match status" value="1"/>
</dbReference>
<keyword evidence="2" id="KW-0805">Transcription regulation</keyword>
<evidence type="ECO:0000256" key="1">
    <source>
        <dbReference type="ARBA" id="ARBA00010641"/>
    </source>
</evidence>
<evidence type="ECO:0000256" key="3">
    <source>
        <dbReference type="ARBA" id="ARBA00023082"/>
    </source>
</evidence>
<dbReference type="InterPro" id="IPR014284">
    <property type="entry name" value="RNA_pol_sigma-70_dom"/>
</dbReference>
<feature type="compositionally biased region" description="Basic and acidic residues" evidence="6">
    <location>
        <begin position="9"/>
        <end position="33"/>
    </location>
</feature>
<keyword evidence="3" id="KW-0731">Sigma factor</keyword>
<comment type="similarity">
    <text evidence="1">Belongs to the sigma-70 factor family. ECF subfamily.</text>
</comment>
<dbReference type="GO" id="GO:0016987">
    <property type="term" value="F:sigma factor activity"/>
    <property type="evidence" value="ECO:0007669"/>
    <property type="project" value="UniProtKB-KW"/>
</dbReference>
<sequence>MAIRRPKGRGREPGGRDVPARSGDRGGPEDGADAQRLRLVRGEVYADWESVYRDNVSLVFRVMFARVGNRMDAEDLTTEVFLAALGPLRTTATVPEVRAYLLATARTVLAAHWRRVLGHEVTTLAADYLDELAVREPSGQVSDAPQRARAILDALPERYRRILELRFLEARSVKEAAAELGVSVTNAKVLQHRALRQAARGAAPAEQQEGEGDEL</sequence>
<dbReference type="GO" id="GO:0003677">
    <property type="term" value="F:DNA binding"/>
    <property type="evidence" value="ECO:0007669"/>
    <property type="project" value="UniProtKB-KW"/>
</dbReference>
<evidence type="ECO:0000256" key="2">
    <source>
        <dbReference type="ARBA" id="ARBA00023015"/>
    </source>
</evidence>
<evidence type="ECO:0000259" key="8">
    <source>
        <dbReference type="Pfam" id="PF08281"/>
    </source>
</evidence>
<gene>
    <name evidence="9" type="ORF">OG549_38555</name>
</gene>
<keyword evidence="4" id="KW-0238">DNA-binding</keyword>
<proteinExistence type="inferred from homology"/>
<dbReference type="InterPro" id="IPR039425">
    <property type="entry name" value="RNA_pol_sigma-70-like"/>
</dbReference>
<dbReference type="Gene3D" id="1.10.1740.10">
    <property type="match status" value="1"/>
</dbReference>
<dbReference type="AlphaFoldDB" id="A0AAU2VEW6"/>
<evidence type="ECO:0000313" key="9">
    <source>
        <dbReference type="EMBL" id="WTW66063.1"/>
    </source>
</evidence>
<dbReference type="Gene3D" id="1.10.10.10">
    <property type="entry name" value="Winged helix-like DNA-binding domain superfamily/Winged helix DNA-binding domain"/>
    <property type="match status" value="1"/>
</dbReference>
<dbReference type="InterPro" id="IPR007627">
    <property type="entry name" value="RNA_pol_sigma70_r2"/>
</dbReference>
<dbReference type="Pfam" id="PF08281">
    <property type="entry name" value="Sigma70_r4_2"/>
    <property type="match status" value="1"/>
</dbReference>
<dbReference type="SUPFAM" id="SSF88659">
    <property type="entry name" value="Sigma3 and sigma4 domains of RNA polymerase sigma factors"/>
    <property type="match status" value="1"/>
</dbReference>
<reference evidence="9" key="1">
    <citation type="submission" date="2022-10" db="EMBL/GenBank/DDBJ databases">
        <title>The complete genomes of actinobacterial strains from the NBC collection.</title>
        <authorList>
            <person name="Joergensen T.S."/>
            <person name="Alvarez Arevalo M."/>
            <person name="Sterndorff E.B."/>
            <person name="Faurdal D."/>
            <person name="Vuksanovic O."/>
            <person name="Mourched A.-S."/>
            <person name="Charusanti P."/>
            <person name="Shaw S."/>
            <person name="Blin K."/>
            <person name="Weber T."/>
        </authorList>
    </citation>
    <scope>NUCLEOTIDE SEQUENCE</scope>
    <source>
        <strain evidence="9">NBC_00003</strain>
    </source>
</reference>
<evidence type="ECO:0000256" key="6">
    <source>
        <dbReference type="SAM" id="MobiDB-lite"/>
    </source>
</evidence>
<feature type="domain" description="RNA polymerase sigma-70 region 2" evidence="7">
    <location>
        <begin position="52"/>
        <end position="115"/>
    </location>
</feature>
<dbReference type="PANTHER" id="PTHR43133">
    <property type="entry name" value="RNA POLYMERASE ECF-TYPE SIGMA FACTO"/>
    <property type="match status" value="1"/>
</dbReference>
<dbReference type="SUPFAM" id="SSF88946">
    <property type="entry name" value="Sigma2 domain of RNA polymerase sigma factors"/>
    <property type="match status" value="1"/>
</dbReference>
<organism evidence="9">
    <name type="scientific">Streptomyces sp. NBC_00003</name>
    <dbReference type="NCBI Taxonomy" id="2903608"/>
    <lineage>
        <taxon>Bacteria</taxon>
        <taxon>Bacillati</taxon>
        <taxon>Actinomycetota</taxon>
        <taxon>Actinomycetes</taxon>
        <taxon>Kitasatosporales</taxon>
        <taxon>Streptomycetaceae</taxon>
        <taxon>Streptomyces</taxon>
    </lineage>
</organism>
<dbReference type="InterPro" id="IPR013324">
    <property type="entry name" value="RNA_pol_sigma_r3/r4-like"/>
</dbReference>
<dbReference type="InterPro" id="IPR013325">
    <property type="entry name" value="RNA_pol_sigma_r2"/>
</dbReference>
<dbReference type="NCBIfam" id="TIGR02937">
    <property type="entry name" value="sigma70-ECF"/>
    <property type="match status" value="1"/>
</dbReference>
<evidence type="ECO:0000259" key="7">
    <source>
        <dbReference type="Pfam" id="PF04542"/>
    </source>
</evidence>
<feature type="region of interest" description="Disordered" evidence="6">
    <location>
        <begin position="1"/>
        <end position="33"/>
    </location>
</feature>
<dbReference type="EMBL" id="CP108318">
    <property type="protein sequence ID" value="WTW66063.1"/>
    <property type="molecule type" value="Genomic_DNA"/>
</dbReference>
<dbReference type="InterPro" id="IPR013249">
    <property type="entry name" value="RNA_pol_sigma70_r4_t2"/>
</dbReference>
<evidence type="ECO:0000256" key="5">
    <source>
        <dbReference type="ARBA" id="ARBA00023163"/>
    </source>
</evidence>